<evidence type="ECO:0000256" key="4">
    <source>
        <dbReference type="SAM" id="Phobius"/>
    </source>
</evidence>
<evidence type="ECO:0000313" key="6">
    <source>
        <dbReference type="Proteomes" id="UP001139409"/>
    </source>
</evidence>
<evidence type="ECO:0000256" key="1">
    <source>
        <dbReference type="ARBA" id="ARBA00009324"/>
    </source>
</evidence>
<name>A0A9X1KWW7_9BACT</name>
<feature type="transmembrane region" description="Helical" evidence="4">
    <location>
        <begin position="80"/>
        <end position="102"/>
    </location>
</feature>
<dbReference type="EMBL" id="JAIXNE010000001">
    <property type="protein sequence ID" value="MCA6073667.1"/>
    <property type="molecule type" value="Genomic_DNA"/>
</dbReference>
<keyword evidence="4" id="KW-1133">Transmembrane helix</keyword>
<evidence type="ECO:0000256" key="2">
    <source>
        <dbReference type="ARBA" id="ARBA00022746"/>
    </source>
</evidence>
<dbReference type="Proteomes" id="UP001139409">
    <property type="component" value="Unassembled WGS sequence"/>
</dbReference>
<dbReference type="RefSeq" id="WP_225696778.1">
    <property type="nucleotide sequence ID" value="NZ_JAIXNE010000001.1"/>
</dbReference>
<accession>A0A9X1KWW7</accession>
<dbReference type="InterPro" id="IPR045019">
    <property type="entry name" value="BETA-OHASE-like"/>
</dbReference>
<gene>
    <name evidence="5" type="ORF">LDX50_02255</name>
</gene>
<keyword evidence="4" id="KW-0472">Membrane</keyword>
<feature type="transmembrane region" description="Helical" evidence="4">
    <location>
        <begin position="56"/>
        <end position="74"/>
    </location>
</feature>
<keyword evidence="4" id="KW-0812">Transmembrane</keyword>
<organism evidence="5 6">
    <name type="scientific">Fulvivirga sedimenti</name>
    <dbReference type="NCBI Taxonomy" id="2879465"/>
    <lineage>
        <taxon>Bacteria</taxon>
        <taxon>Pseudomonadati</taxon>
        <taxon>Bacteroidota</taxon>
        <taxon>Cytophagia</taxon>
        <taxon>Cytophagales</taxon>
        <taxon>Fulvivirgaceae</taxon>
        <taxon>Fulvivirga</taxon>
    </lineage>
</organism>
<keyword evidence="2" id="KW-0125">Carotenoid biosynthesis</keyword>
<feature type="transmembrane region" description="Helical" evidence="4">
    <location>
        <begin position="6"/>
        <end position="26"/>
    </location>
</feature>
<comment type="similarity">
    <text evidence="1">Belongs to the sterol desaturase family.</text>
</comment>
<reference evidence="5" key="1">
    <citation type="submission" date="2021-09" db="EMBL/GenBank/DDBJ databases">
        <title>Fulvivirga sp. isolated from coastal sediment.</title>
        <authorList>
            <person name="Yu H."/>
        </authorList>
    </citation>
    <scope>NUCLEOTIDE SEQUENCE</scope>
    <source>
        <strain evidence="5">1062</strain>
    </source>
</reference>
<protein>
    <submittedName>
        <fullName evidence="5">Beta-carotene hydroxylase</fullName>
    </submittedName>
</protein>
<dbReference type="GO" id="GO:0016123">
    <property type="term" value="P:xanthophyll biosynthetic process"/>
    <property type="evidence" value="ECO:0007669"/>
    <property type="project" value="TreeGrafter"/>
</dbReference>
<dbReference type="PANTHER" id="PTHR31899">
    <property type="entry name" value="BETA-CAROTENE 3-HYDROXYLASE 1, CHLOROPLASTIC"/>
    <property type="match status" value="1"/>
</dbReference>
<proteinExistence type="inferred from homology"/>
<dbReference type="GO" id="GO:0010291">
    <property type="term" value="F:beta-carotene 3-hydroxylase activity"/>
    <property type="evidence" value="ECO:0007669"/>
    <property type="project" value="TreeGrafter"/>
</dbReference>
<dbReference type="GO" id="GO:0016119">
    <property type="term" value="P:carotene metabolic process"/>
    <property type="evidence" value="ECO:0007669"/>
    <property type="project" value="TreeGrafter"/>
</dbReference>
<evidence type="ECO:0000313" key="5">
    <source>
        <dbReference type="EMBL" id="MCA6073667.1"/>
    </source>
</evidence>
<sequence>MDWTLILICSLIVIGTFLFMEAVAWFTHKYIMHGFLWVWHESHHKKHQHTLERNDLFALVFSIPSISLILYSSIYDNPYLMSVGIGIFCYGAFYLIFHDIIVHQRIKWRPKKRSHYLNRMMHAHYIHHQVHTKEGAEAFGFLYAPKKFEEKEYTRTKSTEEKKTLQEN</sequence>
<keyword evidence="3" id="KW-0560">Oxidoreductase</keyword>
<dbReference type="PANTHER" id="PTHR31899:SF9">
    <property type="entry name" value="BETA-CAROTENE 3-HYDROXYLASE 1, CHLOROPLASTIC"/>
    <property type="match status" value="1"/>
</dbReference>
<keyword evidence="6" id="KW-1185">Reference proteome</keyword>
<dbReference type="AlphaFoldDB" id="A0A9X1KWW7"/>
<evidence type="ECO:0000256" key="3">
    <source>
        <dbReference type="ARBA" id="ARBA00023002"/>
    </source>
</evidence>
<comment type="caution">
    <text evidence="5">The sequence shown here is derived from an EMBL/GenBank/DDBJ whole genome shotgun (WGS) entry which is preliminary data.</text>
</comment>